<dbReference type="AlphaFoldDB" id="A0A2H0LYZ6"/>
<name>A0A2H0LYZ6_9BACT</name>
<dbReference type="InterPro" id="IPR027396">
    <property type="entry name" value="DsrEFH-like"/>
</dbReference>
<reference evidence="1 2" key="1">
    <citation type="submission" date="2017-09" db="EMBL/GenBank/DDBJ databases">
        <title>Depth-based differentiation of microbial function through sediment-hosted aquifers and enrichment of novel symbionts in the deep terrestrial subsurface.</title>
        <authorList>
            <person name="Probst A.J."/>
            <person name="Ladd B."/>
            <person name="Jarett J.K."/>
            <person name="Geller-Mcgrath D.E."/>
            <person name="Sieber C.M."/>
            <person name="Emerson J.B."/>
            <person name="Anantharaman K."/>
            <person name="Thomas B.C."/>
            <person name="Malmstrom R."/>
            <person name="Stieglmeier M."/>
            <person name="Klingl A."/>
            <person name="Woyke T."/>
            <person name="Ryan C.M."/>
            <person name="Banfield J.F."/>
        </authorList>
    </citation>
    <scope>NUCLEOTIDE SEQUENCE [LARGE SCALE GENOMIC DNA]</scope>
    <source>
        <strain evidence="1">CG11_big_fil_rev_8_21_14_0_20_42_13</strain>
    </source>
</reference>
<protein>
    <submittedName>
        <fullName evidence="1">Response regulator SirA</fullName>
    </submittedName>
</protein>
<proteinExistence type="predicted"/>
<gene>
    <name evidence="1" type="ORF">COV72_06300</name>
</gene>
<organism evidence="1 2">
    <name type="scientific">Candidatus Ghiorseimicrobium undicola</name>
    <dbReference type="NCBI Taxonomy" id="1974746"/>
    <lineage>
        <taxon>Bacteria</taxon>
        <taxon>Pseudomonadati</taxon>
        <taxon>Candidatus Omnitrophota</taxon>
        <taxon>Candidatus Ghiorseimicrobium</taxon>
    </lineage>
</organism>
<dbReference type="Gene3D" id="3.40.1260.10">
    <property type="entry name" value="DsrEFH-like"/>
    <property type="match status" value="1"/>
</dbReference>
<dbReference type="InterPro" id="IPR003787">
    <property type="entry name" value="Sulphur_relay_DsrE/F-like"/>
</dbReference>
<dbReference type="Proteomes" id="UP000229641">
    <property type="component" value="Unassembled WGS sequence"/>
</dbReference>
<comment type="caution">
    <text evidence="1">The sequence shown here is derived from an EMBL/GenBank/DDBJ whole genome shotgun (WGS) entry which is preliminary data.</text>
</comment>
<evidence type="ECO:0000313" key="2">
    <source>
        <dbReference type="Proteomes" id="UP000229641"/>
    </source>
</evidence>
<dbReference type="EMBL" id="PCWA01000084">
    <property type="protein sequence ID" value="PIQ88884.1"/>
    <property type="molecule type" value="Genomic_DNA"/>
</dbReference>
<evidence type="ECO:0000313" key="1">
    <source>
        <dbReference type="EMBL" id="PIQ88884.1"/>
    </source>
</evidence>
<dbReference type="SUPFAM" id="SSF75169">
    <property type="entry name" value="DsrEFH-like"/>
    <property type="match status" value="1"/>
</dbReference>
<accession>A0A2H0LYZ6</accession>
<sequence length="115" mass="12792">MEIAMKKTVVINNEILGRGNDDLGRQIMGSFLRKLCLENNKPEKIIFYNSGVKLLVKNSGVFDAIELLLKSGVDLIACGTCVNYYELKDKIEPVHISDMVTIISTLMNSDNVITV</sequence>
<dbReference type="Pfam" id="PF02635">
    <property type="entry name" value="DsrE"/>
    <property type="match status" value="1"/>
</dbReference>